<dbReference type="PROSITE" id="PS51257">
    <property type="entry name" value="PROKAR_LIPOPROTEIN"/>
    <property type="match status" value="1"/>
</dbReference>
<evidence type="ECO:0000313" key="2">
    <source>
        <dbReference type="EMBL" id="AKL98473.1"/>
    </source>
</evidence>
<evidence type="ECO:0008006" key="4">
    <source>
        <dbReference type="Google" id="ProtNLM"/>
    </source>
</evidence>
<evidence type="ECO:0000256" key="1">
    <source>
        <dbReference type="SAM" id="SignalP"/>
    </source>
</evidence>
<keyword evidence="3" id="KW-1185">Reference proteome</keyword>
<proteinExistence type="predicted"/>
<dbReference type="AlphaFoldDB" id="A0A0G3WJL2"/>
<feature type="signal peptide" evidence="1">
    <location>
        <begin position="1"/>
        <end position="21"/>
    </location>
</feature>
<feature type="chain" id="PRO_5005186172" description="Lipoprotein" evidence="1">
    <location>
        <begin position="22"/>
        <end position="119"/>
    </location>
</feature>
<accession>A0A0G3WJL2</accession>
<gene>
    <name evidence="2" type="ORF">Epro_1094</name>
</gene>
<sequence length="119" mass="13646">MRNLKFAGMLCCVSLAVVFLASCTKIPVKHNYVYNNVGVITKDFNIVAHIRETLDLKGKRANQEYYINTFVLGAVAKYEGDDFVNLRVLSKVKGDDFLPYADKVYYDTVFLDFLIIKYK</sequence>
<keyword evidence="1" id="KW-0732">Signal</keyword>
<organism evidence="2 3">
    <name type="scientific">Endomicrobium proavitum</name>
    <dbReference type="NCBI Taxonomy" id="1408281"/>
    <lineage>
        <taxon>Bacteria</taxon>
        <taxon>Pseudomonadati</taxon>
        <taxon>Elusimicrobiota</taxon>
        <taxon>Endomicrobiia</taxon>
        <taxon>Endomicrobiales</taxon>
        <taxon>Endomicrobiaceae</taxon>
        <taxon>Endomicrobium</taxon>
    </lineage>
</organism>
<dbReference type="STRING" id="1408281.Epro_1094"/>
<dbReference type="EMBL" id="CP009498">
    <property type="protein sequence ID" value="AKL98473.1"/>
    <property type="molecule type" value="Genomic_DNA"/>
</dbReference>
<dbReference type="Proteomes" id="UP000035337">
    <property type="component" value="Chromosome"/>
</dbReference>
<dbReference type="RefSeq" id="WP_052571047.1">
    <property type="nucleotide sequence ID" value="NZ_CP009498.1"/>
</dbReference>
<name>A0A0G3WJL2_9BACT</name>
<protein>
    <recommendedName>
        <fullName evidence="4">Lipoprotein</fullName>
    </recommendedName>
</protein>
<dbReference type="KEGG" id="epo:Epro_1094"/>
<reference evidence="2 3" key="1">
    <citation type="submission" date="2014-09" db="EMBL/GenBank/DDBJ databases">
        <title>Complete genome sequence of Endomicrobium proavitum.</title>
        <authorList>
            <person name="Zheng H."/>
        </authorList>
    </citation>
    <scope>NUCLEOTIDE SEQUENCE [LARGE SCALE GENOMIC DNA]</scope>
    <source>
        <strain evidence="2 3">Rsa215</strain>
    </source>
</reference>
<evidence type="ECO:0000313" key="3">
    <source>
        <dbReference type="Proteomes" id="UP000035337"/>
    </source>
</evidence>